<dbReference type="AlphaFoldDB" id="A0A858ZWZ9"/>
<gene>
    <name evidence="2" type="ORF">HF896_18670</name>
</gene>
<dbReference type="PROSITE" id="PS51257">
    <property type="entry name" value="PROKAR_LIPOPROTEIN"/>
    <property type="match status" value="1"/>
</dbReference>
<feature type="transmembrane region" description="Helical" evidence="1">
    <location>
        <begin position="48"/>
        <end position="69"/>
    </location>
</feature>
<evidence type="ECO:0000313" key="2">
    <source>
        <dbReference type="EMBL" id="QKD45516.1"/>
    </source>
</evidence>
<keyword evidence="1" id="KW-1133">Transmembrane helix</keyword>
<evidence type="ECO:0000313" key="3">
    <source>
        <dbReference type="Proteomes" id="UP000500755"/>
    </source>
</evidence>
<dbReference type="Proteomes" id="UP000500755">
    <property type="component" value="Chromosome"/>
</dbReference>
<evidence type="ECO:0000256" key="1">
    <source>
        <dbReference type="SAM" id="Phobius"/>
    </source>
</evidence>
<feature type="transmembrane region" description="Helical" evidence="1">
    <location>
        <begin position="21"/>
        <end position="42"/>
    </location>
</feature>
<dbReference type="OMA" id="ESRWGPA"/>
<accession>A0A858ZWZ9</accession>
<organism evidence="2 3">
    <name type="scientific">Alicycliphilus denitrificans</name>
    <dbReference type="NCBI Taxonomy" id="179636"/>
    <lineage>
        <taxon>Bacteria</taxon>
        <taxon>Pseudomonadati</taxon>
        <taxon>Pseudomonadota</taxon>
        <taxon>Betaproteobacteria</taxon>
        <taxon>Burkholderiales</taxon>
        <taxon>Comamonadaceae</taxon>
        <taxon>Alicycliphilus</taxon>
    </lineage>
</organism>
<reference evidence="2 3" key="1">
    <citation type="submission" date="2020-05" db="EMBL/GenBank/DDBJ databases">
        <title>Complete genome sequence of Alicycliphilus denitrificans DP3.</title>
        <authorList>
            <person name="Chen X."/>
        </authorList>
    </citation>
    <scope>NUCLEOTIDE SEQUENCE [LARGE SCALE GENOMIC DNA]</scope>
    <source>
        <strain evidence="2 3">DP3</strain>
    </source>
</reference>
<keyword evidence="1" id="KW-0812">Transmembrane</keyword>
<dbReference type="EMBL" id="CP051298">
    <property type="protein sequence ID" value="QKD45516.1"/>
    <property type="molecule type" value="Genomic_DNA"/>
</dbReference>
<proteinExistence type="predicted"/>
<name>A0A858ZWZ9_9BURK</name>
<sequence length="75" mass="8290">MRVLCAQHNGEIVIDRPDPMTLLQSTMLMLTASCALLLIGFSARESRWGPALMMLGIVGSLLIIAYNIYEQLPAR</sequence>
<keyword evidence="1" id="KW-0472">Membrane</keyword>
<protein>
    <submittedName>
        <fullName evidence="2">Uncharacterized protein</fullName>
    </submittedName>
</protein>